<protein>
    <submittedName>
        <fullName evidence="1">Uncharacterized protein</fullName>
    </submittedName>
</protein>
<accession>A0A3D9FER7</accession>
<comment type="caution">
    <text evidence="1">The sequence shown here is derived from an EMBL/GenBank/DDBJ whole genome shotgun (WGS) entry which is preliminary data.</text>
</comment>
<keyword evidence="2" id="KW-1185">Reference proteome</keyword>
<dbReference type="RefSeq" id="WP_116235701.1">
    <property type="nucleotide sequence ID" value="NZ_QRDP01000004.1"/>
</dbReference>
<dbReference type="Proteomes" id="UP000256310">
    <property type="component" value="Unassembled WGS sequence"/>
</dbReference>
<organism evidence="1 2">
    <name type="scientific">Parasphingopyxis lamellibrachiae</name>
    <dbReference type="NCBI Taxonomy" id="680125"/>
    <lineage>
        <taxon>Bacteria</taxon>
        <taxon>Pseudomonadati</taxon>
        <taxon>Pseudomonadota</taxon>
        <taxon>Alphaproteobacteria</taxon>
        <taxon>Sphingomonadales</taxon>
        <taxon>Sphingomonadaceae</taxon>
        <taxon>Parasphingopyxis</taxon>
    </lineage>
</organism>
<dbReference type="OrthoDB" id="8778913at2"/>
<gene>
    <name evidence="1" type="ORF">DFR46_1301</name>
</gene>
<proteinExistence type="predicted"/>
<name>A0A3D9FER7_9SPHN</name>
<dbReference type="AlphaFoldDB" id="A0A3D9FER7"/>
<reference evidence="1 2" key="1">
    <citation type="submission" date="2018-07" db="EMBL/GenBank/DDBJ databases">
        <title>Genomic Encyclopedia of Type Strains, Phase IV (KMG-IV): sequencing the most valuable type-strain genomes for metagenomic binning, comparative biology and taxonomic classification.</title>
        <authorList>
            <person name="Goeker M."/>
        </authorList>
    </citation>
    <scope>NUCLEOTIDE SEQUENCE [LARGE SCALE GENOMIC DNA]</scope>
    <source>
        <strain evidence="1 2">DSM 26725</strain>
    </source>
</reference>
<sequence length="297" mass="33050">MPVELSCPDTDAIGLEEFVESVDAGNVDPCDEASLAAFAPQLGRLANNRRFLAEFVIRELENRCGEQARHNRYGIQVVMLHAGKGYFVRANFWPSERDSIVRASGQHAFFYNLPHDHNFSFLTVGYAGPGYWSDYYEYDYEDVAGYPGEAVPLRFIERSRLEQGRVLLYRAHRDIHRQLPPETLSVSINLIGSSSRSGWSDQYRFDLEEKKIAGLLTTMPSAMVMRAALATGGETGRALVADFAGRHPSDHVRFDAIVALVDGAGDAETKQDMLERGAGDPSGQLAGLCRNWLNRSD</sequence>
<dbReference type="EMBL" id="QRDP01000004">
    <property type="protein sequence ID" value="RED16279.1"/>
    <property type="molecule type" value="Genomic_DNA"/>
</dbReference>
<evidence type="ECO:0000313" key="2">
    <source>
        <dbReference type="Proteomes" id="UP000256310"/>
    </source>
</evidence>
<evidence type="ECO:0000313" key="1">
    <source>
        <dbReference type="EMBL" id="RED16279.1"/>
    </source>
</evidence>